<keyword evidence="8" id="KW-1133">Transmembrane helix</keyword>
<evidence type="ECO:0000256" key="11">
    <source>
        <dbReference type="PIRSR" id="PIRSR600223-1"/>
    </source>
</evidence>
<evidence type="ECO:0000256" key="7">
    <source>
        <dbReference type="ARBA" id="ARBA00022801"/>
    </source>
</evidence>
<comment type="caution">
    <text evidence="14">The sequence shown here is derived from an EMBL/GenBank/DDBJ whole genome shotgun (WGS) entry which is preliminary data.</text>
</comment>
<dbReference type="InterPro" id="IPR019533">
    <property type="entry name" value="Peptidase_S26"/>
</dbReference>
<evidence type="ECO:0000256" key="6">
    <source>
        <dbReference type="ARBA" id="ARBA00022792"/>
    </source>
</evidence>
<keyword evidence="10" id="KW-0472">Membrane</keyword>
<feature type="domain" description="Peptidase S26" evidence="13">
    <location>
        <begin position="12"/>
        <end position="101"/>
    </location>
</feature>
<feature type="active site" evidence="11">
    <location>
        <position position="80"/>
    </location>
</feature>
<keyword evidence="15" id="KW-1185">Reference proteome</keyword>
<evidence type="ECO:0000313" key="14">
    <source>
        <dbReference type="EMBL" id="CAD5125105.1"/>
    </source>
</evidence>
<dbReference type="InterPro" id="IPR036286">
    <property type="entry name" value="LexA/Signal_pep-like_sf"/>
</dbReference>
<dbReference type="GO" id="GO:0004252">
    <property type="term" value="F:serine-type endopeptidase activity"/>
    <property type="evidence" value="ECO:0007669"/>
    <property type="project" value="InterPro"/>
</dbReference>
<keyword evidence="7 12" id="KW-0378">Hydrolase</keyword>
<protein>
    <recommendedName>
        <fullName evidence="12">Mitochondrial inner membrane protease subunit</fullName>
        <ecNumber evidence="12">3.4.21.-</ecNumber>
    </recommendedName>
</protein>
<keyword evidence="9 12" id="KW-0496">Mitochondrion</keyword>
<gene>
    <name evidence="14" type="ORF">DGYR_LOCUS12543</name>
</gene>
<keyword evidence="4 12" id="KW-0645">Protease</keyword>
<evidence type="ECO:0000256" key="2">
    <source>
        <dbReference type="ARBA" id="ARBA00007066"/>
    </source>
</evidence>
<sequence length="175" mass="19761">MTWRAILTTSAVVAPITAVSLDIFGYVAKVEGISMQPTLNPTGESDYIFLNRWAVRNYEFARGDVVSLMCPNNPKQKIIKRIVALEGDTVKTISYKNRKVIIPKGHCWLEGDNRNHSLDSNYFGPVALGLITAKAKRIIWPPTRWKEIEFSNSIGSDRLKIPFANDDDDDDEDNF</sequence>
<keyword evidence="5" id="KW-0812">Transmembrane</keyword>
<comment type="subunit">
    <text evidence="3">Heterodimer of 2 subunits, IMMPL1 and IMMPL2.</text>
</comment>
<dbReference type="GO" id="GO:0006627">
    <property type="term" value="P:protein processing involved in protein targeting to mitochondrion"/>
    <property type="evidence" value="ECO:0007669"/>
    <property type="project" value="InterPro"/>
</dbReference>
<dbReference type="OrthoDB" id="9996127at2759"/>
<evidence type="ECO:0000256" key="3">
    <source>
        <dbReference type="ARBA" id="ARBA00011805"/>
    </source>
</evidence>
<dbReference type="Gene3D" id="2.10.109.10">
    <property type="entry name" value="Umud Fragment, subunit A"/>
    <property type="match status" value="1"/>
</dbReference>
<organism evidence="14 15">
    <name type="scientific">Dimorphilus gyrociliatus</name>
    <dbReference type="NCBI Taxonomy" id="2664684"/>
    <lineage>
        <taxon>Eukaryota</taxon>
        <taxon>Metazoa</taxon>
        <taxon>Spiralia</taxon>
        <taxon>Lophotrochozoa</taxon>
        <taxon>Annelida</taxon>
        <taxon>Polychaeta</taxon>
        <taxon>Polychaeta incertae sedis</taxon>
        <taxon>Dinophilidae</taxon>
        <taxon>Dimorphilus</taxon>
    </lineage>
</organism>
<evidence type="ECO:0000256" key="4">
    <source>
        <dbReference type="ARBA" id="ARBA00022670"/>
    </source>
</evidence>
<dbReference type="EC" id="3.4.21.-" evidence="12"/>
<evidence type="ECO:0000256" key="9">
    <source>
        <dbReference type="ARBA" id="ARBA00023128"/>
    </source>
</evidence>
<comment type="similarity">
    <text evidence="2">Belongs to the peptidase S26 family. IMP2 subfamily.</text>
</comment>
<evidence type="ECO:0000256" key="10">
    <source>
        <dbReference type="ARBA" id="ARBA00023136"/>
    </source>
</evidence>
<dbReference type="PANTHER" id="PTHR46041">
    <property type="entry name" value="MITOCHONDRIAL INNER MEMBRANE PROTEASE SUBUNIT 2"/>
    <property type="match status" value="1"/>
</dbReference>
<dbReference type="PRINTS" id="PR00727">
    <property type="entry name" value="LEADERPTASE"/>
</dbReference>
<dbReference type="SUPFAM" id="SSF51306">
    <property type="entry name" value="LexA/Signal peptidase"/>
    <property type="match status" value="1"/>
</dbReference>
<dbReference type="GO" id="GO:0042720">
    <property type="term" value="C:mitochondrial inner membrane peptidase complex"/>
    <property type="evidence" value="ECO:0007669"/>
    <property type="project" value="InterPro"/>
</dbReference>
<evidence type="ECO:0000256" key="1">
    <source>
        <dbReference type="ARBA" id="ARBA00004434"/>
    </source>
</evidence>
<name>A0A7I8WAE5_9ANNE</name>
<dbReference type="EMBL" id="CAJFCJ010000024">
    <property type="protein sequence ID" value="CAD5125105.1"/>
    <property type="molecule type" value="Genomic_DNA"/>
</dbReference>
<dbReference type="Proteomes" id="UP000549394">
    <property type="component" value="Unassembled WGS sequence"/>
</dbReference>
<proteinExistence type="inferred from homology"/>
<evidence type="ECO:0000256" key="5">
    <source>
        <dbReference type="ARBA" id="ARBA00022692"/>
    </source>
</evidence>
<dbReference type="FunFam" id="2.10.109.10:FF:000005">
    <property type="entry name" value="Mitochondrial inner membrane protease subunit"/>
    <property type="match status" value="1"/>
</dbReference>
<dbReference type="GO" id="GO:0006465">
    <property type="term" value="P:signal peptide processing"/>
    <property type="evidence" value="ECO:0007669"/>
    <property type="project" value="InterPro"/>
</dbReference>
<dbReference type="NCBIfam" id="TIGR02227">
    <property type="entry name" value="sigpep_I_bact"/>
    <property type="match status" value="1"/>
</dbReference>
<accession>A0A7I8WAE5</accession>
<reference evidence="14 15" key="1">
    <citation type="submission" date="2020-08" db="EMBL/GenBank/DDBJ databases">
        <authorList>
            <person name="Hejnol A."/>
        </authorList>
    </citation>
    <scope>NUCLEOTIDE SEQUENCE [LARGE SCALE GENOMIC DNA]</scope>
</reference>
<dbReference type="PANTHER" id="PTHR46041:SF2">
    <property type="entry name" value="MITOCHONDRIAL INNER MEMBRANE PROTEASE SUBUNIT 2"/>
    <property type="match status" value="1"/>
</dbReference>
<evidence type="ECO:0000256" key="12">
    <source>
        <dbReference type="RuleBase" id="RU362041"/>
    </source>
</evidence>
<keyword evidence="6 12" id="KW-0999">Mitochondrion inner membrane</keyword>
<dbReference type="AlphaFoldDB" id="A0A7I8WAE5"/>
<dbReference type="CDD" id="cd06530">
    <property type="entry name" value="S26_SPase_I"/>
    <property type="match status" value="1"/>
</dbReference>
<evidence type="ECO:0000256" key="8">
    <source>
        <dbReference type="ARBA" id="ARBA00022989"/>
    </source>
</evidence>
<evidence type="ECO:0000313" key="15">
    <source>
        <dbReference type="Proteomes" id="UP000549394"/>
    </source>
</evidence>
<dbReference type="InterPro" id="IPR037730">
    <property type="entry name" value="IMP2"/>
</dbReference>
<feature type="active site" evidence="11">
    <location>
        <position position="34"/>
    </location>
</feature>
<evidence type="ECO:0000259" key="13">
    <source>
        <dbReference type="Pfam" id="PF10502"/>
    </source>
</evidence>
<dbReference type="InterPro" id="IPR000223">
    <property type="entry name" value="Pept_S26A_signal_pept_1"/>
</dbReference>
<dbReference type="Pfam" id="PF10502">
    <property type="entry name" value="Peptidase_S26"/>
    <property type="match status" value="1"/>
</dbReference>
<comment type="subcellular location">
    <subcellularLocation>
        <location evidence="1">Mitochondrion inner membrane</location>
        <topology evidence="1">Single-pass membrane protein</topology>
    </subcellularLocation>
</comment>